<protein>
    <recommendedName>
        <fullName evidence="4">EF-hand domain-containing protein</fullName>
    </recommendedName>
</protein>
<feature type="coiled-coil region" evidence="2">
    <location>
        <begin position="83"/>
        <end position="205"/>
    </location>
</feature>
<feature type="domain" description="EF-hand" evidence="4">
    <location>
        <begin position="858"/>
        <end position="893"/>
    </location>
</feature>
<dbReference type="InterPro" id="IPR011992">
    <property type="entry name" value="EF-hand-dom_pair"/>
</dbReference>
<feature type="domain" description="EF-hand" evidence="4">
    <location>
        <begin position="822"/>
        <end position="857"/>
    </location>
</feature>
<feature type="region of interest" description="Disordered" evidence="3">
    <location>
        <begin position="934"/>
        <end position="988"/>
    </location>
</feature>
<feature type="compositionally biased region" description="Polar residues" evidence="3">
    <location>
        <begin position="45"/>
        <end position="55"/>
    </location>
</feature>
<dbReference type="InterPro" id="IPR002048">
    <property type="entry name" value="EF_hand_dom"/>
</dbReference>
<evidence type="ECO:0000256" key="2">
    <source>
        <dbReference type="SAM" id="Coils"/>
    </source>
</evidence>
<dbReference type="PROSITE" id="PS50222">
    <property type="entry name" value="EF_HAND_2"/>
    <property type="match status" value="2"/>
</dbReference>
<organism evidence="5">
    <name type="scientific">Eutreptiella gymnastica</name>
    <dbReference type="NCBI Taxonomy" id="73025"/>
    <lineage>
        <taxon>Eukaryota</taxon>
        <taxon>Discoba</taxon>
        <taxon>Euglenozoa</taxon>
        <taxon>Euglenida</taxon>
        <taxon>Spirocuta</taxon>
        <taxon>Euglenophyceae</taxon>
        <taxon>Eutreptiales</taxon>
        <taxon>Eutreptiaceae</taxon>
        <taxon>Eutreptiella</taxon>
    </lineage>
</organism>
<dbReference type="GO" id="GO:0005509">
    <property type="term" value="F:calcium ion binding"/>
    <property type="evidence" value="ECO:0007669"/>
    <property type="project" value="InterPro"/>
</dbReference>
<dbReference type="SMART" id="SM00054">
    <property type="entry name" value="EFh"/>
    <property type="match status" value="2"/>
</dbReference>
<accession>A0A7S1ICN4</accession>
<feature type="region of interest" description="Disordered" evidence="3">
    <location>
        <begin position="31"/>
        <end position="78"/>
    </location>
</feature>
<sequence>MKTSHCCWCESCRHCRIKCFCEKCQHEKEKAGNSTVGGRSPGRFRSTTASTTTPGESLDGTEEMTPEPVSSKKPKKPKACEKCEGYMDELEELRNDLMNANAARRDLERRAASQAELAQQLERQRDEDDLGRRLAESNSITAAQKFRAEKSQLEKELHDEKMRREELEDRLNGAEKRVEKLLGDLKKERDNSVHLTQQIQDARLEADKLRTASLLQEMDISFKTRNELDLLRSTGGAKEQELERRQKELDMLKNSLETRRQDLEYREYELKAALEELERQRLSIDEKEHDLTKSWNEVHRAGENSKGQMESERFMLGSERTQLNELRHRFEIERKEFNKEKEALMQQRVNFERERVSFEQNLEQEKKRVKVMFEDLHEKRREMDTNLSKSLNAQEMALLHKEQQLREEIENQKKELEHQRLLTLQQQGATANAQQAQFLAQQKAAAEEIEKLREIQQALRVEKEDFLALKEKTLKEKEEYDRQSREIDNTKRQMEKERLEFEAAKQKVSKEAAEYHAALALVEKEKSEYLQAKDAAEKEGTEAAMAKLQKERTEYEEAVAMAQKEKEEYYAALAALQKEKSDFDKLREAFDEQQREFAEAMAVREKKLEATRKQCDDELEVLVRERTMIAQARKEVPAMQEELERERKRFEAKRLDMEKKEMEWTQSQQGHQDLVTKMEAQFEVKRQALIRAVAHVERRELERAHAIMDRERDEEWRRVDALRSEAAREKAKWHKLHGMVRHEQRILKKALAEQDQWVAAATVWEEQVNALLAGMNAQYLPTMPPPPSHPTFGNGLQSMGPMGTVIPMSMWQPYASVTITLGLITSIQSIFNRLDTDCDGRLSGEELGKWVSSKGVPITFENLRSMIAMADADNDGHLDFWEFLGVQVYLTMGLRGQMDLRDWMMFVSQSIVFDPSGTVERYNPDPQGLTLPMIQPSPPKVDQSPGLSRQASLRAPPAPPSVTKSLSSSAKGAPFVPRPPAADMPAAP</sequence>
<evidence type="ECO:0000259" key="4">
    <source>
        <dbReference type="PROSITE" id="PS50222"/>
    </source>
</evidence>
<dbReference type="InterPro" id="IPR018247">
    <property type="entry name" value="EF_Hand_1_Ca_BS"/>
</dbReference>
<dbReference type="Gene3D" id="1.10.238.10">
    <property type="entry name" value="EF-hand"/>
    <property type="match status" value="1"/>
</dbReference>
<keyword evidence="2" id="KW-0175">Coiled coil</keyword>
<evidence type="ECO:0000313" key="5">
    <source>
        <dbReference type="EMBL" id="CAD9008215.1"/>
    </source>
</evidence>
<dbReference type="CDD" id="cd00051">
    <property type="entry name" value="EFh"/>
    <property type="match status" value="1"/>
</dbReference>
<dbReference type="EMBL" id="HBGA01052540">
    <property type="protein sequence ID" value="CAD9008215.1"/>
    <property type="molecule type" value="Transcribed_RNA"/>
</dbReference>
<dbReference type="PROSITE" id="PS00018">
    <property type="entry name" value="EF_HAND_1"/>
    <property type="match status" value="2"/>
</dbReference>
<proteinExistence type="predicted"/>
<dbReference type="Pfam" id="PF13499">
    <property type="entry name" value="EF-hand_7"/>
    <property type="match status" value="1"/>
</dbReference>
<evidence type="ECO:0000256" key="1">
    <source>
        <dbReference type="ARBA" id="ARBA00022837"/>
    </source>
</evidence>
<reference evidence="5" key="1">
    <citation type="submission" date="2021-01" db="EMBL/GenBank/DDBJ databases">
        <authorList>
            <person name="Corre E."/>
            <person name="Pelletier E."/>
            <person name="Niang G."/>
            <person name="Scheremetjew M."/>
            <person name="Finn R."/>
            <person name="Kale V."/>
            <person name="Holt S."/>
            <person name="Cochrane G."/>
            <person name="Meng A."/>
            <person name="Brown T."/>
            <person name="Cohen L."/>
        </authorList>
    </citation>
    <scope>NUCLEOTIDE SEQUENCE</scope>
    <source>
        <strain evidence="5">NIES-381</strain>
    </source>
</reference>
<keyword evidence="1" id="KW-0106">Calcium</keyword>
<feature type="coiled-coil region" evidence="2">
    <location>
        <begin position="239"/>
        <end position="290"/>
    </location>
</feature>
<feature type="coiled-coil region" evidence="2">
    <location>
        <begin position="320"/>
        <end position="663"/>
    </location>
</feature>
<name>A0A7S1ICN4_9EUGL</name>
<dbReference type="SUPFAM" id="SSF47473">
    <property type="entry name" value="EF-hand"/>
    <property type="match status" value="1"/>
</dbReference>
<dbReference type="AlphaFoldDB" id="A0A7S1ICN4"/>
<feature type="compositionally biased region" description="Pro residues" evidence="3">
    <location>
        <begin position="976"/>
        <end position="988"/>
    </location>
</feature>
<evidence type="ECO:0000256" key="3">
    <source>
        <dbReference type="SAM" id="MobiDB-lite"/>
    </source>
</evidence>
<gene>
    <name evidence="5" type="ORF">EGYM00392_LOCUS19309</name>
</gene>